<dbReference type="Proteomes" id="UP000006681">
    <property type="component" value="Chromosome"/>
</dbReference>
<dbReference type="HAMAP" id="MF_00317">
    <property type="entry name" value="DNApol_clamp_arch"/>
    <property type="match status" value="1"/>
</dbReference>
<comment type="similarity">
    <text evidence="1 4 5">Belongs to the PCNA family.</text>
</comment>
<dbReference type="GO" id="GO:0006272">
    <property type="term" value="P:leading strand elongation"/>
    <property type="evidence" value="ECO:0007669"/>
    <property type="project" value="TreeGrafter"/>
</dbReference>
<dbReference type="InterPro" id="IPR046938">
    <property type="entry name" value="DNA_clamp_sf"/>
</dbReference>
<dbReference type="Pfam" id="PF00705">
    <property type="entry name" value="PCNA_N"/>
    <property type="match status" value="1"/>
</dbReference>
<dbReference type="GO" id="GO:0003677">
    <property type="term" value="F:DNA binding"/>
    <property type="evidence" value="ECO:0007669"/>
    <property type="project" value="UniProtKB-UniRule"/>
</dbReference>
<dbReference type="eggNOG" id="arCOG00488">
    <property type="taxonomic scope" value="Archaea"/>
</dbReference>
<dbReference type="Pfam" id="PF02747">
    <property type="entry name" value="PCNA_C"/>
    <property type="match status" value="1"/>
</dbReference>
<dbReference type="OrthoDB" id="14749at2157"/>
<feature type="region of interest" description="Disordered" evidence="7">
    <location>
        <begin position="1"/>
        <end position="50"/>
    </location>
</feature>
<keyword evidence="2 4" id="KW-0235">DNA replication</keyword>
<dbReference type="PRINTS" id="PR00339">
    <property type="entry name" value="PCNACYCLIN"/>
</dbReference>
<reference evidence="10 11" key="1">
    <citation type="journal article" date="2010" name="Stand. Genomic Sci.">
        <title>Complete genome sequence of Vulcanisaeta distributa type strain (IC-017).</title>
        <authorList>
            <person name="Mavromatis K."/>
            <person name="Sikorski J."/>
            <person name="Pabst E."/>
            <person name="Teshima H."/>
            <person name="Lapidus A."/>
            <person name="Lucas S."/>
            <person name="Nolan M."/>
            <person name="Glavina Del Rio T."/>
            <person name="Cheng J.F."/>
            <person name="Bruce D."/>
            <person name="Goodwin L."/>
            <person name="Pitluck S."/>
            <person name="Liolios K."/>
            <person name="Ivanova N."/>
            <person name="Mikhailova N."/>
            <person name="Pati A."/>
            <person name="Chen A."/>
            <person name="Palaniappan K."/>
            <person name="Land M."/>
            <person name="Hauser L."/>
            <person name="Chang Y.J."/>
            <person name="Jeffries C.D."/>
            <person name="Rohde M."/>
            <person name="Spring S."/>
            <person name="Goker M."/>
            <person name="Wirth R."/>
            <person name="Woyke T."/>
            <person name="Bristow J."/>
            <person name="Eisen J.A."/>
            <person name="Markowitz V."/>
            <person name="Hugenholtz P."/>
            <person name="Klenk H.P."/>
            <person name="Kyrpides N.C."/>
        </authorList>
    </citation>
    <scope>NUCLEOTIDE SEQUENCE [LARGE SCALE GENOMIC DNA]</scope>
    <source>
        <strain evidence="11">DSM 14429 / JCM 11212 / NBRC 100878 / IC-017</strain>
    </source>
</reference>
<gene>
    <name evidence="4" type="primary">pcn</name>
    <name evidence="10" type="ordered locus">Vdis_1828</name>
</gene>
<keyword evidence="11" id="KW-1185">Reference proteome</keyword>
<evidence type="ECO:0000256" key="4">
    <source>
        <dbReference type="HAMAP-Rule" id="MF_00317"/>
    </source>
</evidence>
<evidence type="ECO:0000256" key="2">
    <source>
        <dbReference type="ARBA" id="ARBA00022705"/>
    </source>
</evidence>
<dbReference type="GO" id="GO:0006275">
    <property type="term" value="P:regulation of DNA replication"/>
    <property type="evidence" value="ECO:0007669"/>
    <property type="project" value="UniProtKB-UniRule"/>
</dbReference>
<proteinExistence type="inferred from homology"/>
<comment type="subunit">
    <text evidence="4">Homotrimer. The subunits circularize to form a toroid; DNA passes through its center. Replication factor C (RFC) is required to load the toroid on the DNA.</text>
</comment>
<feature type="domain" description="Proliferating cell nuclear antigen PCNA C-terminal" evidence="9">
    <location>
        <begin position="188"/>
        <end position="308"/>
    </location>
</feature>
<evidence type="ECO:0000313" key="10">
    <source>
        <dbReference type="EMBL" id="ADN51200.1"/>
    </source>
</evidence>
<dbReference type="PANTHER" id="PTHR11352:SF0">
    <property type="entry name" value="PROLIFERATING CELL NUCLEAR ANTIGEN"/>
    <property type="match status" value="1"/>
</dbReference>
<feature type="compositionally biased region" description="Acidic residues" evidence="7">
    <location>
        <begin position="1"/>
        <end position="44"/>
    </location>
</feature>
<dbReference type="KEGG" id="vdi:Vdis_1828"/>
<evidence type="ECO:0000313" key="11">
    <source>
        <dbReference type="Proteomes" id="UP000006681"/>
    </source>
</evidence>
<dbReference type="InterPro" id="IPR022648">
    <property type="entry name" value="Pr_cel_nuc_antig_N"/>
</dbReference>
<dbReference type="HOGENOM" id="CLU_043978_1_0_2"/>
<evidence type="ECO:0000259" key="9">
    <source>
        <dbReference type="Pfam" id="PF02747"/>
    </source>
</evidence>
<dbReference type="AlphaFoldDB" id="E1QV09"/>
<evidence type="ECO:0000256" key="5">
    <source>
        <dbReference type="RuleBase" id="RU003671"/>
    </source>
</evidence>
<accession>E1QV09</accession>
<dbReference type="SUPFAM" id="SSF55979">
    <property type="entry name" value="DNA clamp"/>
    <property type="match status" value="2"/>
</dbReference>
<dbReference type="RefSeq" id="WP_013336925.1">
    <property type="nucleotide sequence ID" value="NC_014537.1"/>
</dbReference>
<reference evidence="11" key="2">
    <citation type="journal article" date="2010" name="Stand. Genomic Sci.">
        <title>Complete genome sequence of Vulcanisaeta distributa type strain (IC-017T).</title>
        <authorList>
            <person name="Mavromatis K."/>
            <person name="Sikorski J."/>
            <person name="Pabst E."/>
            <person name="Teshima H."/>
            <person name="Lapidus A."/>
            <person name="Lucas S."/>
            <person name="Nolan M."/>
            <person name="Glavina Del Rio T."/>
            <person name="Cheng J."/>
            <person name="Bruce D."/>
            <person name="Goodwin L."/>
            <person name="Pitluck S."/>
            <person name="Liolios K."/>
            <person name="Ivanova N."/>
            <person name="Mikhailova N."/>
            <person name="Pati A."/>
            <person name="Chen A."/>
            <person name="Palaniappan K."/>
            <person name="Land M."/>
            <person name="Hauser L."/>
            <person name="Chang Y."/>
            <person name="Jeffries C."/>
            <person name="Rohde M."/>
            <person name="Spring S."/>
            <person name="Goker M."/>
            <person name="Wirth R."/>
            <person name="Woyke T."/>
            <person name="Bristow J."/>
            <person name="Eisen J."/>
            <person name="Markowitz V."/>
            <person name="Hugenholtz P."/>
            <person name="Klenk H."/>
            <person name="Kyrpides N."/>
        </authorList>
    </citation>
    <scope>NUCLEOTIDE SEQUENCE [LARGE SCALE GENOMIC DNA]</scope>
    <source>
        <strain evidence="11">DSM 14429 / JCM 11212 / NBRC 100878 / IC-017</strain>
    </source>
</reference>
<evidence type="ECO:0000259" key="8">
    <source>
        <dbReference type="Pfam" id="PF00705"/>
    </source>
</evidence>
<dbReference type="Gene3D" id="3.70.10.10">
    <property type="match status" value="1"/>
</dbReference>
<dbReference type="InterPro" id="IPR022649">
    <property type="entry name" value="Pr_cel_nuc_antig_C"/>
</dbReference>
<keyword evidence="3 4" id="KW-0238">DNA-binding</keyword>
<name>E1QV09_VULDI</name>
<sequence length="311" mass="35070">MVESEEPEKEEREESEEEEETTEGEEAVEETTEETEEVSEEGAEEGGAGGVVETEEYYRIMFPKGKEFRYVFTALANLLQESNLIIDSEGIKMKSIDPSKVSLVILNIPGSGLEEYTVTKELKVGISFDLVKKILKRVKAREKVELGVDTAKNRFFITIYTKKGREGGFYRRFGLPIINIAEEEVPEPKLEYPVRIRMDMGVFVDVLSAANEVSDSVRFIAKEDSFSILAEGEGGKAIETTYTSSDEVFYEYSVQGSHDSTYSVELLLDFIKPMKQISETVTIEFDNNKPLKLTMDFAIGSIQFYLAPRVA</sequence>
<dbReference type="GeneID" id="9752773"/>
<organism evidence="10 11">
    <name type="scientific">Vulcanisaeta distributa (strain DSM 14429 / JCM 11212 / NBRC 100878 / IC-017)</name>
    <dbReference type="NCBI Taxonomy" id="572478"/>
    <lineage>
        <taxon>Archaea</taxon>
        <taxon>Thermoproteota</taxon>
        <taxon>Thermoprotei</taxon>
        <taxon>Thermoproteales</taxon>
        <taxon>Thermoproteaceae</taxon>
        <taxon>Vulcanisaeta</taxon>
    </lineage>
</organism>
<evidence type="ECO:0000256" key="7">
    <source>
        <dbReference type="SAM" id="MobiDB-lite"/>
    </source>
</evidence>
<dbReference type="GO" id="GO:0030337">
    <property type="term" value="F:DNA polymerase processivity factor activity"/>
    <property type="evidence" value="ECO:0007669"/>
    <property type="project" value="UniProtKB-UniRule"/>
</dbReference>
<dbReference type="EMBL" id="CP002100">
    <property type="protein sequence ID" value="ADN51200.1"/>
    <property type="molecule type" value="Genomic_DNA"/>
</dbReference>
<feature type="domain" description="Proliferating cell nuclear antigen PCNA N-terminal" evidence="8">
    <location>
        <begin position="64"/>
        <end position="161"/>
    </location>
</feature>
<comment type="function">
    <text evidence="6">Sliding clamp subunit. Responsible for tethering the catalytic subunit of DNA polymerase to DNA during high-speed replication.</text>
</comment>
<dbReference type="InterPro" id="IPR000730">
    <property type="entry name" value="Pr_cel_nuc_antig"/>
</dbReference>
<evidence type="ECO:0000256" key="1">
    <source>
        <dbReference type="ARBA" id="ARBA00010462"/>
    </source>
</evidence>
<protein>
    <recommendedName>
        <fullName evidence="4">DNA polymerase sliding clamp</fullName>
    </recommendedName>
    <alternativeName>
        <fullName evidence="4">Proliferating cell nuclear antigen homolog</fullName>
        <shortName evidence="4">PCNA</shortName>
    </alternativeName>
</protein>
<evidence type="ECO:0000256" key="6">
    <source>
        <dbReference type="RuleBase" id="RU003673"/>
    </source>
</evidence>
<evidence type="ECO:0000256" key="3">
    <source>
        <dbReference type="ARBA" id="ARBA00023125"/>
    </source>
</evidence>
<comment type="function">
    <text evidence="4">Sliding clamp subunit that acts as a moving platform for DNA processing. Responsible for tethering the catalytic subunit of DNA polymerase and other proteins to DNA during high-speed replication.</text>
</comment>
<dbReference type="PANTHER" id="PTHR11352">
    <property type="entry name" value="PROLIFERATING CELL NUCLEAR ANTIGEN"/>
    <property type="match status" value="1"/>
</dbReference>
<dbReference type="CDD" id="cd00577">
    <property type="entry name" value="PCNA"/>
    <property type="match status" value="1"/>
</dbReference>
<dbReference type="STRING" id="572478.Vdis_1828"/>
<dbReference type="NCBIfam" id="NF002221">
    <property type="entry name" value="PRK01115.1-4"/>
    <property type="match status" value="1"/>
</dbReference>